<accession>A0ABN9PS31</accession>
<evidence type="ECO:0000313" key="2">
    <source>
        <dbReference type="EMBL" id="CAK0795798.1"/>
    </source>
</evidence>
<feature type="compositionally biased region" description="Low complexity" evidence="1">
    <location>
        <begin position="97"/>
        <end position="111"/>
    </location>
</feature>
<name>A0ABN9PS31_9DINO</name>
<sequence>MSPFSLRIDCQGTVDCVAAGPGTGASSGDLRPRLWGRIWASFSADDISDVREVKARATASDVDAGRISPADRKANLRADVLAKEGAELHGLSEGDAAHAAAADAPAPDAGHSVLEVPGSHGAAQ</sequence>
<dbReference type="Proteomes" id="UP001189429">
    <property type="component" value="Unassembled WGS sequence"/>
</dbReference>
<evidence type="ECO:0000256" key="1">
    <source>
        <dbReference type="SAM" id="MobiDB-lite"/>
    </source>
</evidence>
<feature type="non-terminal residue" evidence="2">
    <location>
        <position position="124"/>
    </location>
</feature>
<dbReference type="EMBL" id="CAUYUJ010001409">
    <property type="protein sequence ID" value="CAK0795798.1"/>
    <property type="molecule type" value="Genomic_DNA"/>
</dbReference>
<comment type="caution">
    <text evidence="2">The sequence shown here is derived from an EMBL/GenBank/DDBJ whole genome shotgun (WGS) entry which is preliminary data.</text>
</comment>
<organism evidence="2 3">
    <name type="scientific">Prorocentrum cordatum</name>
    <dbReference type="NCBI Taxonomy" id="2364126"/>
    <lineage>
        <taxon>Eukaryota</taxon>
        <taxon>Sar</taxon>
        <taxon>Alveolata</taxon>
        <taxon>Dinophyceae</taxon>
        <taxon>Prorocentrales</taxon>
        <taxon>Prorocentraceae</taxon>
        <taxon>Prorocentrum</taxon>
    </lineage>
</organism>
<keyword evidence="3" id="KW-1185">Reference proteome</keyword>
<proteinExistence type="predicted"/>
<gene>
    <name evidence="2" type="ORF">PCOR1329_LOCUS5351</name>
</gene>
<evidence type="ECO:0000313" key="3">
    <source>
        <dbReference type="Proteomes" id="UP001189429"/>
    </source>
</evidence>
<reference evidence="2" key="1">
    <citation type="submission" date="2023-10" db="EMBL/GenBank/DDBJ databases">
        <authorList>
            <person name="Chen Y."/>
            <person name="Shah S."/>
            <person name="Dougan E. K."/>
            <person name="Thang M."/>
            <person name="Chan C."/>
        </authorList>
    </citation>
    <scope>NUCLEOTIDE SEQUENCE [LARGE SCALE GENOMIC DNA]</scope>
</reference>
<feature type="region of interest" description="Disordered" evidence="1">
    <location>
        <begin position="92"/>
        <end position="124"/>
    </location>
</feature>
<protein>
    <submittedName>
        <fullName evidence="2">Uncharacterized protein</fullName>
    </submittedName>
</protein>